<name>A0A918IEX6_9ACTN</name>
<organism evidence="2 3">
    <name type="scientific">Streptomyces filipinensis</name>
    <dbReference type="NCBI Taxonomy" id="66887"/>
    <lineage>
        <taxon>Bacteria</taxon>
        <taxon>Bacillati</taxon>
        <taxon>Actinomycetota</taxon>
        <taxon>Actinomycetes</taxon>
        <taxon>Kitasatosporales</taxon>
        <taxon>Streptomycetaceae</taxon>
        <taxon>Streptomyces</taxon>
    </lineage>
</organism>
<comment type="caution">
    <text evidence="2">The sequence shown here is derived from an EMBL/GenBank/DDBJ whole genome shotgun (WGS) entry which is preliminary data.</text>
</comment>
<feature type="region of interest" description="Disordered" evidence="1">
    <location>
        <begin position="1"/>
        <end position="54"/>
    </location>
</feature>
<reference evidence="2" key="1">
    <citation type="journal article" date="2014" name="Int. J. Syst. Evol. Microbiol.">
        <title>Complete genome sequence of Corynebacterium casei LMG S-19264T (=DSM 44701T), isolated from a smear-ripened cheese.</title>
        <authorList>
            <consortium name="US DOE Joint Genome Institute (JGI-PGF)"/>
            <person name="Walter F."/>
            <person name="Albersmeier A."/>
            <person name="Kalinowski J."/>
            <person name="Ruckert C."/>
        </authorList>
    </citation>
    <scope>NUCLEOTIDE SEQUENCE</scope>
    <source>
        <strain evidence="2">JCM 4369</strain>
    </source>
</reference>
<dbReference type="RefSeq" id="WP_191876129.1">
    <property type="nucleotide sequence ID" value="NZ_BMTD01000013.1"/>
</dbReference>
<feature type="region of interest" description="Disordered" evidence="1">
    <location>
        <begin position="181"/>
        <end position="205"/>
    </location>
</feature>
<reference evidence="2" key="2">
    <citation type="submission" date="2020-09" db="EMBL/GenBank/DDBJ databases">
        <authorList>
            <person name="Sun Q."/>
            <person name="Ohkuma M."/>
        </authorList>
    </citation>
    <scope>NUCLEOTIDE SEQUENCE</scope>
    <source>
        <strain evidence="2">JCM 4369</strain>
    </source>
</reference>
<feature type="region of interest" description="Disordered" evidence="1">
    <location>
        <begin position="217"/>
        <end position="239"/>
    </location>
</feature>
<proteinExistence type="predicted"/>
<accession>A0A918IEX6</accession>
<sequence>MSGTTAPWDPQLQRWRVGHGPIAPAKPRRSGPVRTTPSLWRRPSGPGAAGAEGAVPWDRVRQSWAHDDTEAWEASASDASGRRAGALLRRTAVPLCALAFSAVLAVSGHRWAGCVTLVWTALMVRGVRAVRRTAAEERAVAVKGAASPAVPSPDPDPVSPGRAFAEGVAQVLALPALFAPGSARPAHEPHRRARPPEPSRERSRRYVAEELMRAHAELGLPLPGERGVLGRGRNTGGAP</sequence>
<dbReference type="Proteomes" id="UP000618795">
    <property type="component" value="Unassembled WGS sequence"/>
</dbReference>
<keyword evidence="3" id="KW-1185">Reference proteome</keyword>
<evidence type="ECO:0000313" key="2">
    <source>
        <dbReference type="EMBL" id="GGV09136.1"/>
    </source>
</evidence>
<feature type="compositionally biased region" description="Basic and acidic residues" evidence="1">
    <location>
        <begin position="194"/>
        <end position="205"/>
    </location>
</feature>
<dbReference type="EMBL" id="BMTD01000013">
    <property type="protein sequence ID" value="GGV09136.1"/>
    <property type="molecule type" value="Genomic_DNA"/>
</dbReference>
<dbReference type="AlphaFoldDB" id="A0A918IEX6"/>
<evidence type="ECO:0000256" key="1">
    <source>
        <dbReference type="SAM" id="MobiDB-lite"/>
    </source>
</evidence>
<gene>
    <name evidence="2" type="ORF">GCM10010260_54210</name>
</gene>
<feature type="compositionally biased region" description="Gly residues" evidence="1">
    <location>
        <begin position="227"/>
        <end position="239"/>
    </location>
</feature>
<feature type="compositionally biased region" description="Low complexity" evidence="1">
    <location>
        <begin position="45"/>
        <end position="54"/>
    </location>
</feature>
<protein>
    <submittedName>
        <fullName evidence="2">Uncharacterized protein</fullName>
    </submittedName>
</protein>
<evidence type="ECO:0000313" key="3">
    <source>
        <dbReference type="Proteomes" id="UP000618795"/>
    </source>
</evidence>
<feature type="region of interest" description="Disordered" evidence="1">
    <location>
        <begin position="143"/>
        <end position="162"/>
    </location>
</feature>